<evidence type="ECO:0000313" key="8">
    <source>
        <dbReference type="EMBL" id="AIY83542.1"/>
    </source>
</evidence>
<keyword evidence="4" id="KW-0238">DNA-binding</keyword>
<name>A0A0A7FV89_9CLOT</name>
<evidence type="ECO:0000313" key="9">
    <source>
        <dbReference type="Proteomes" id="UP000030635"/>
    </source>
</evidence>
<feature type="domain" description="PTS EIIA type-4" evidence="6">
    <location>
        <begin position="541"/>
        <end position="676"/>
    </location>
</feature>
<dbReference type="InterPro" id="IPR011608">
    <property type="entry name" value="PRD"/>
</dbReference>
<accession>A0A0A7FV89</accession>
<dbReference type="InterPro" id="IPR002078">
    <property type="entry name" value="Sigma_54_int"/>
</dbReference>
<dbReference type="GO" id="GO:0003677">
    <property type="term" value="F:DNA binding"/>
    <property type="evidence" value="ECO:0007669"/>
    <property type="project" value="UniProtKB-KW"/>
</dbReference>
<dbReference type="PROSITE" id="PS50045">
    <property type="entry name" value="SIGMA54_INTERACT_4"/>
    <property type="match status" value="1"/>
</dbReference>
<dbReference type="GO" id="GO:0009401">
    <property type="term" value="P:phosphoenolpyruvate-dependent sugar phosphotransferase system"/>
    <property type="evidence" value="ECO:0007669"/>
    <property type="project" value="InterPro"/>
</dbReference>
<organism evidence="8 9">
    <name type="scientific">Clostridium baratii str. Sullivan</name>
    <dbReference type="NCBI Taxonomy" id="1415775"/>
    <lineage>
        <taxon>Bacteria</taxon>
        <taxon>Bacillati</taxon>
        <taxon>Bacillota</taxon>
        <taxon>Clostridia</taxon>
        <taxon>Eubacteriales</taxon>
        <taxon>Clostridiaceae</taxon>
        <taxon>Clostridium</taxon>
    </lineage>
</organism>
<sequence>MKIRDKVYNKLIELNNNSEKNGVTANEIATLLNLPRNVVSHYLNEFCRDGKATKTNTRPVYFYDISAMEVENNEENSENQNNNDPFLKLIGSNGSLKEQVEQCKAAAVYPNKGLPITLTGNSGVGKSFIARIIYEYAIYKNCIKDDAPFVTFNCADYANNPELLSANLFGYKKGAFTGADKDTEGLIEAADGGYLFLDEVHRLSPEGQEKLFLFLDQGKFRRIGETNKWRSANVRFIFATTENLEEVLLDTFKRRIPIFVDIPSLDERTLSERLSMIHNFYYNEAKKIGKDLVICRNVINSLLSINGNGNIGLLKNIIISSCANAYRSNNNDSVIEINLKDLPGIFKNSTHAKKTFYNENMKIYKDNNIESKTLYSDYEENEVIKKEFKNILKILNNLNKGLIDEEAFTKQSNRSINRMLKEMIFNNSHIEKDILNYELVFNMVENALMSIQRNYGIKYYGNTTKILSYVIILLDGKENEKIKNEYKVYINILKKRLSKSYLLGKKINEIIENTLDRRLGDRLLIFLTLYFNGFVSQNRNKCNGIIVAHGFSTASSIASVANSCFEEFIFEPFDMPIDVSTQNVVSRIKEYLENINTENGTIILVDMGSLNEIYKELKNNVNGNVGIINNISTRLALDVASKIINKEDIESIVETSSKNNKTEYRFYEAKTKKKAIVVTCISGVGTAEKIREIILKCIGQADIEILARDYTSISSGIKNNKELKDYDVRLVISTTPMNMPEVKHMSLQDLISGESDYILEDVLKDVNKKKNIEEIKDDMIKFLSLQNILNQLTILNPNKIVDEVSKVVNNYQLVLNMNFESDLKLALFIHISMLIERLVLRDEITDHPYEEKFIKENKDFILETNNIFKDILKEYKVSLSTAEIINIYDIINIRTKKE</sequence>
<dbReference type="Pfam" id="PF03610">
    <property type="entry name" value="EIIA-man"/>
    <property type="match status" value="1"/>
</dbReference>
<evidence type="ECO:0000256" key="2">
    <source>
        <dbReference type="ARBA" id="ARBA00022741"/>
    </source>
</evidence>
<protein>
    <submittedName>
        <fullName evidence="8">AAA domain family protein</fullName>
    </submittedName>
</protein>
<reference evidence="8 9" key="1">
    <citation type="journal article" date="2015" name="Infect. Genet. Evol.">
        <title>Genomic sequences of six botulinum neurotoxin-producing strains representing three clostridial species illustrate the mobility and diversity of botulinum neurotoxin genes.</title>
        <authorList>
            <person name="Smith T.J."/>
            <person name="Hill K.K."/>
            <person name="Xie G."/>
            <person name="Foley B.T."/>
            <person name="Williamson C.H."/>
            <person name="Foster J.T."/>
            <person name="Johnson S.L."/>
            <person name="Chertkov O."/>
            <person name="Teshima H."/>
            <person name="Gibbons H.S."/>
            <person name="Johnsky L.A."/>
            <person name="Karavis M.A."/>
            <person name="Smith L.A."/>
        </authorList>
    </citation>
    <scope>NUCLEOTIDE SEQUENCE [LARGE SCALE GENOMIC DNA]</scope>
    <source>
        <strain evidence="8">Sullivan</strain>
    </source>
</reference>
<dbReference type="EMBL" id="CP006905">
    <property type="protein sequence ID" value="AIY83542.1"/>
    <property type="molecule type" value="Genomic_DNA"/>
</dbReference>
<dbReference type="SUPFAM" id="SSF52540">
    <property type="entry name" value="P-loop containing nucleoside triphosphate hydrolases"/>
    <property type="match status" value="1"/>
</dbReference>
<keyword evidence="2" id="KW-0547">Nucleotide-binding</keyword>
<dbReference type="InterPro" id="IPR036662">
    <property type="entry name" value="PTS_EIIA_man-typ_sf"/>
</dbReference>
<dbReference type="Pfam" id="PF00158">
    <property type="entry name" value="Sigma54_activat"/>
    <property type="match status" value="1"/>
</dbReference>
<dbReference type="SMART" id="SM00382">
    <property type="entry name" value="AAA"/>
    <property type="match status" value="1"/>
</dbReference>
<dbReference type="PROSITE" id="PS51096">
    <property type="entry name" value="PTS_EIIA_TYPE_4"/>
    <property type="match status" value="1"/>
</dbReference>
<dbReference type="Gene3D" id="3.40.50.300">
    <property type="entry name" value="P-loop containing nucleotide triphosphate hydrolases"/>
    <property type="match status" value="1"/>
</dbReference>
<dbReference type="HOGENOM" id="CLU_014204_1_0_9"/>
<feature type="domain" description="PRD" evidence="7">
    <location>
        <begin position="435"/>
        <end position="541"/>
    </location>
</feature>
<dbReference type="SUPFAM" id="SSF46785">
    <property type="entry name" value="Winged helix' DNA-binding domain"/>
    <property type="match status" value="1"/>
</dbReference>
<dbReference type="Proteomes" id="UP000030635">
    <property type="component" value="Chromosome"/>
</dbReference>
<proteinExistence type="predicted"/>
<dbReference type="Gene3D" id="1.10.1790.10">
    <property type="entry name" value="PRD domain"/>
    <property type="match status" value="1"/>
</dbReference>
<evidence type="ECO:0000259" key="7">
    <source>
        <dbReference type="PROSITE" id="PS51372"/>
    </source>
</evidence>
<dbReference type="SUPFAM" id="SSF53062">
    <property type="entry name" value="PTS system fructose IIA component-like"/>
    <property type="match status" value="1"/>
</dbReference>
<evidence type="ECO:0000259" key="5">
    <source>
        <dbReference type="PROSITE" id="PS50045"/>
    </source>
</evidence>
<dbReference type="GO" id="GO:0005524">
    <property type="term" value="F:ATP binding"/>
    <property type="evidence" value="ECO:0007669"/>
    <property type="project" value="UniProtKB-KW"/>
</dbReference>
<dbReference type="Gene3D" id="3.40.50.510">
    <property type="entry name" value="Phosphotransferase system, mannose-type IIA component"/>
    <property type="match status" value="1"/>
</dbReference>
<dbReference type="GO" id="GO:0016740">
    <property type="term" value="F:transferase activity"/>
    <property type="evidence" value="ECO:0007669"/>
    <property type="project" value="UniProtKB-KW"/>
</dbReference>
<gene>
    <name evidence="8" type="ORF">U729_2501</name>
</gene>
<dbReference type="AlphaFoldDB" id="A0A0A7FV89"/>
<keyword evidence="1" id="KW-0808">Transferase</keyword>
<dbReference type="InterPro" id="IPR027417">
    <property type="entry name" value="P-loop_NTPase"/>
</dbReference>
<dbReference type="RefSeq" id="WP_039315526.1">
    <property type="nucleotide sequence ID" value="NZ_CP006905.1"/>
</dbReference>
<dbReference type="InterPro" id="IPR004701">
    <property type="entry name" value="PTS_EIIA_man-typ"/>
</dbReference>
<dbReference type="STRING" id="1561.NPD11_531"/>
<dbReference type="SUPFAM" id="SSF63520">
    <property type="entry name" value="PTS-regulatory domain, PRD"/>
    <property type="match status" value="1"/>
</dbReference>
<evidence type="ECO:0000256" key="3">
    <source>
        <dbReference type="ARBA" id="ARBA00022840"/>
    </source>
</evidence>
<dbReference type="PROSITE" id="PS51372">
    <property type="entry name" value="PRD_2"/>
    <property type="match status" value="2"/>
</dbReference>
<dbReference type="GO" id="GO:0006355">
    <property type="term" value="P:regulation of DNA-templated transcription"/>
    <property type="evidence" value="ECO:0007669"/>
    <property type="project" value="InterPro"/>
</dbReference>
<feature type="domain" description="PRD" evidence="7">
    <location>
        <begin position="795"/>
        <end position="898"/>
    </location>
</feature>
<keyword evidence="9" id="KW-1185">Reference proteome</keyword>
<dbReference type="Pfam" id="PF00874">
    <property type="entry name" value="PRD"/>
    <property type="match status" value="1"/>
</dbReference>
<evidence type="ECO:0000259" key="6">
    <source>
        <dbReference type="PROSITE" id="PS51096"/>
    </source>
</evidence>
<dbReference type="InterPro" id="IPR003593">
    <property type="entry name" value="AAA+_ATPase"/>
</dbReference>
<evidence type="ECO:0000256" key="1">
    <source>
        <dbReference type="ARBA" id="ARBA00022679"/>
    </source>
</evidence>
<dbReference type="CDD" id="cd00009">
    <property type="entry name" value="AAA"/>
    <property type="match status" value="1"/>
</dbReference>
<dbReference type="GO" id="GO:0016020">
    <property type="term" value="C:membrane"/>
    <property type="evidence" value="ECO:0007669"/>
    <property type="project" value="InterPro"/>
</dbReference>
<dbReference type="eggNOG" id="COG1221">
    <property type="taxonomic scope" value="Bacteria"/>
</dbReference>
<evidence type="ECO:0000256" key="4">
    <source>
        <dbReference type="ARBA" id="ARBA00023125"/>
    </source>
</evidence>
<dbReference type="InterPro" id="IPR036634">
    <property type="entry name" value="PRD_sf"/>
</dbReference>
<dbReference type="PANTHER" id="PTHR32071">
    <property type="entry name" value="TRANSCRIPTIONAL REGULATORY PROTEIN"/>
    <property type="match status" value="1"/>
</dbReference>
<dbReference type="InterPro" id="IPR036390">
    <property type="entry name" value="WH_DNA-bd_sf"/>
</dbReference>
<dbReference type="PANTHER" id="PTHR32071:SF38">
    <property type="entry name" value="PSP OPERON TRANSCRIPTIONAL ACTIVATOR"/>
    <property type="match status" value="1"/>
</dbReference>
<feature type="domain" description="Sigma-54 factor interaction" evidence="5">
    <location>
        <begin position="89"/>
        <end position="323"/>
    </location>
</feature>
<keyword evidence="3" id="KW-0067">ATP-binding</keyword>
<dbReference type="OrthoDB" id="9765164at2"/>
<dbReference type="eggNOG" id="COG3933">
    <property type="taxonomic scope" value="Bacteria"/>
</dbReference>
<dbReference type="KEGG" id="cbv:U729_2501"/>